<protein>
    <submittedName>
        <fullName evidence="5">(apollo) hypothetical protein</fullName>
    </submittedName>
</protein>
<evidence type="ECO:0000256" key="3">
    <source>
        <dbReference type="SAM" id="Phobius"/>
    </source>
</evidence>
<feature type="region of interest" description="Disordered" evidence="2">
    <location>
        <begin position="700"/>
        <end position="724"/>
    </location>
</feature>
<accession>A0A8S3X619</accession>
<evidence type="ECO:0000313" key="5">
    <source>
        <dbReference type="EMBL" id="CAG5003702.1"/>
    </source>
</evidence>
<dbReference type="OrthoDB" id="5986643at2759"/>
<dbReference type="Proteomes" id="UP000691718">
    <property type="component" value="Unassembled WGS sequence"/>
</dbReference>
<feature type="transmembrane region" description="Helical" evidence="3">
    <location>
        <begin position="667"/>
        <end position="686"/>
    </location>
</feature>
<reference evidence="5" key="1">
    <citation type="submission" date="2021-04" db="EMBL/GenBank/DDBJ databases">
        <authorList>
            <person name="Tunstrom K."/>
        </authorList>
    </citation>
    <scope>NUCLEOTIDE SEQUENCE</scope>
</reference>
<evidence type="ECO:0000256" key="2">
    <source>
        <dbReference type="SAM" id="MobiDB-lite"/>
    </source>
</evidence>
<dbReference type="InterPro" id="IPR022048">
    <property type="entry name" value="Envelope_fusion-like"/>
</dbReference>
<dbReference type="EMBL" id="CAJQZP010000969">
    <property type="protein sequence ID" value="CAG5003702.1"/>
    <property type="molecule type" value="Genomic_DNA"/>
</dbReference>
<keyword evidence="3" id="KW-0812">Transmembrane</keyword>
<keyword evidence="3" id="KW-0472">Membrane</keyword>
<gene>
    <name evidence="5" type="ORF">PAPOLLO_LOCUS14268</name>
</gene>
<feature type="region of interest" description="Disordered" evidence="2">
    <location>
        <begin position="106"/>
        <end position="128"/>
    </location>
</feature>
<keyword evidence="6" id="KW-1185">Reference proteome</keyword>
<name>A0A8S3X619_PARAO</name>
<dbReference type="PANTHER" id="PTHR47331">
    <property type="entry name" value="PHD-TYPE DOMAIN-CONTAINING PROTEIN"/>
    <property type="match status" value="1"/>
</dbReference>
<evidence type="ECO:0000259" key="4">
    <source>
        <dbReference type="Pfam" id="PF18701"/>
    </source>
</evidence>
<keyword evidence="1" id="KW-0175">Coiled coil</keyword>
<dbReference type="AlphaFoldDB" id="A0A8S3X619"/>
<evidence type="ECO:0000256" key="1">
    <source>
        <dbReference type="SAM" id="Coils"/>
    </source>
</evidence>
<keyword evidence="3" id="KW-1133">Transmembrane helix</keyword>
<dbReference type="InterPro" id="IPR040676">
    <property type="entry name" value="DUF5641"/>
</dbReference>
<proteinExistence type="predicted"/>
<sequence>MTFSTRWQLTEKMYKDFWRRWSTDYLQTLQTRSKWHFPTKNLEVGDVVIVREDNIPPAKWILGRVLETHPGADGRVRVVTLKTKTSNMKRPITKLSRLPLDPSSYTTASSDVDTTKPAINTQRKRRNNNGKKHFNNLFCTLLLIFSMCVGPTTQQMINITRLSSSRVVYFDKVSDVQIIQDKWKMVVYYNMTTYWRSLDNIQNYVNHLNTLCKKEAAYLTISSQFQHELNEIQHYNDILRSEHGPSRRKRGLVNGIGYLANSLFGTLDERFANQYVKDINIIQSNENHLLNLYKNHTSIIESEYNLLKRNEEVMNTQFRIIDNHLAETEKRIQISHDNAMYITATALAVNLIISNIRQIQQQLLDLVTDVKDGRVDTHLIKPNQFEDQLNIISGHLPSELSLPCVNTRHCTRSLYKLARVHVRLTSAYIIFEVKLPLINNEQYELNHIIPIPQITGHTEKTIVLTSEYLAVNLKGDMIIPLENRDVSSCLNLQENKMLCAINQPIYNIKVADTLCEAQILNNGDSSTCRTRVLDCNDRWVRLHNRGAWLFSCCEDCTMRIFCPAGVTSQHLHGTGIMLLGLGCMLKGESFIIHARNDYHSELKLTGSEERMYMRESSLNHILTDFNHTFGPEDHKDALQELKNNIDKVKEQQQTLSVQSLTHDTHNYVLYTLVGFIIVAFIAWGTFRLKRRCQGCSVNLRDKPDPNNVEQPTQGHSSEHGVSDIDSVDAVIATAARKLNRGSSP</sequence>
<organism evidence="5 6">
    <name type="scientific">Parnassius apollo</name>
    <name type="common">Apollo butterfly</name>
    <name type="synonym">Papilio apollo</name>
    <dbReference type="NCBI Taxonomy" id="110799"/>
    <lineage>
        <taxon>Eukaryota</taxon>
        <taxon>Metazoa</taxon>
        <taxon>Ecdysozoa</taxon>
        <taxon>Arthropoda</taxon>
        <taxon>Hexapoda</taxon>
        <taxon>Insecta</taxon>
        <taxon>Pterygota</taxon>
        <taxon>Neoptera</taxon>
        <taxon>Endopterygota</taxon>
        <taxon>Lepidoptera</taxon>
        <taxon>Glossata</taxon>
        <taxon>Ditrysia</taxon>
        <taxon>Papilionoidea</taxon>
        <taxon>Papilionidae</taxon>
        <taxon>Parnassiinae</taxon>
        <taxon>Parnassini</taxon>
        <taxon>Parnassius</taxon>
        <taxon>Parnassius</taxon>
    </lineage>
</organism>
<feature type="domain" description="DUF5641" evidence="4">
    <location>
        <begin position="5"/>
        <end position="98"/>
    </location>
</feature>
<dbReference type="PANTHER" id="PTHR47331:SF5">
    <property type="entry name" value="RIBONUCLEASE H"/>
    <property type="match status" value="1"/>
</dbReference>
<dbReference type="Pfam" id="PF18701">
    <property type="entry name" value="DUF5641"/>
    <property type="match status" value="1"/>
</dbReference>
<dbReference type="Pfam" id="PF12259">
    <property type="entry name" value="Baculo_F"/>
    <property type="match status" value="1"/>
</dbReference>
<comment type="caution">
    <text evidence="5">The sequence shown here is derived from an EMBL/GenBank/DDBJ whole genome shotgun (WGS) entry which is preliminary data.</text>
</comment>
<feature type="transmembrane region" description="Helical" evidence="3">
    <location>
        <begin position="134"/>
        <end position="153"/>
    </location>
</feature>
<evidence type="ECO:0000313" key="6">
    <source>
        <dbReference type="Proteomes" id="UP000691718"/>
    </source>
</evidence>
<feature type="compositionally biased region" description="Polar residues" evidence="2">
    <location>
        <begin position="106"/>
        <end position="121"/>
    </location>
</feature>
<feature type="coiled-coil region" evidence="1">
    <location>
        <begin position="631"/>
        <end position="658"/>
    </location>
</feature>